<dbReference type="Pfam" id="PF12728">
    <property type="entry name" value="HTH_17"/>
    <property type="match status" value="1"/>
</dbReference>
<dbReference type="RefSeq" id="WP_202016367.1">
    <property type="nucleotide sequence ID" value="NZ_JAERRB010000019.1"/>
</dbReference>
<gene>
    <name evidence="2" type="ORF">JI741_31240</name>
</gene>
<evidence type="ECO:0000313" key="3">
    <source>
        <dbReference type="Proteomes" id="UP000613030"/>
    </source>
</evidence>
<sequence length="105" mass="12214">MQDDKVVNQKITATIHKDQLLTVGHLDAFRDTLLNDIRELLQAERFGHREKLFLRSSEVRKMLNISPGTLQNLRINGSLDYKKIGGIIFYRYEDIERLLNGSKTK</sequence>
<dbReference type="InterPro" id="IPR009061">
    <property type="entry name" value="DNA-bd_dom_put_sf"/>
</dbReference>
<accession>A0ABS1L232</accession>
<feature type="domain" description="Helix-turn-helix" evidence="1">
    <location>
        <begin position="54"/>
        <end position="100"/>
    </location>
</feature>
<evidence type="ECO:0000313" key="2">
    <source>
        <dbReference type="EMBL" id="MBL0745750.1"/>
    </source>
</evidence>
<name>A0ABS1L232_9BACT</name>
<evidence type="ECO:0000259" key="1">
    <source>
        <dbReference type="Pfam" id="PF12728"/>
    </source>
</evidence>
<dbReference type="SUPFAM" id="SSF46955">
    <property type="entry name" value="Putative DNA-binding domain"/>
    <property type="match status" value="1"/>
</dbReference>
<organism evidence="2 3">
    <name type="scientific">Chryseolinea lacunae</name>
    <dbReference type="NCBI Taxonomy" id="2801331"/>
    <lineage>
        <taxon>Bacteria</taxon>
        <taxon>Pseudomonadati</taxon>
        <taxon>Bacteroidota</taxon>
        <taxon>Cytophagia</taxon>
        <taxon>Cytophagales</taxon>
        <taxon>Fulvivirgaceae</taxon>
        <taxon>Chryseolinea</taxon>
    </lineage>
</organism>
<dbReference type="PANTHER" id="PTHR34585">
    <property type="match status" value="1"/>
</dbReference>
<comment type="caution">
    <text evidence="2">The sequence shown here is derived from an EMBL/GenBank/DDBJ whole genome shotgun (WGS) entry which is preliminary data.</text>
</comment>
<proteinExistence type="predicted"/>
<protein>
    <submittedName>
        <fullName evidence="2">Helix-turn-helix domain-containing protein</fullName>
    </submittedName>
</protein>
<reference evidence="2 3" key="1">
    <citation type="submission" date="2021-01" db="EMBL/GenBank/DDBJ databases">
        <title>Chryseolinea sp. Jin1 Genome sequencing and assembly.</title>
        <authorList>
            <person name="Kim I."/>
        </authorList>
    </citation>
    <scope>NUCLEOTIDE SEQUENCE [LARGE SCALE GENOMIC DNA]</scope>
    <source>
        <strain evidence="2 3">Jin1</strain>
    </source>
</reference>
<keyword evidence="3" id="KW-1185">Reference proteome</keyword>
<dbReference type="PANTHER" id="PTHR34585:SF22">
    <property type="entry name" value="HELIX-TURN-HELIX DOMAIN-CONTAINING PROTEIN"/>
    <property type="match status" value="1"/>
</dbReference>
<dbReference type="InterPro" id="IPR041657">
    <property type="entry name" value="HTH_17"/>
</dbReference>
<dbReference type="Proteomes" id="UP000613030">
    <property type="component" value="Unassembled WGS sequence"/>
</dbReference>
<dbReference type="EMBL" id="JAERRB010000019">
    <property type="protein sequence ID" value="MBL0745750.1"/>
    <property type="molecule type" value="Genomic_DNA"/>
</dbReference>